<protein>
    <submittedName>
        <fullName evidence="1">Ankyrin repeat domain containing protein</fullName>
    </submittedName>
</protein>
<dbReference type="PANTHER" id="PTHR46586">
    <property type="entry name" value="ANKYRIN REPEAT-CONTAINING PROTEIN"/>
    <property type="match status" value="1"/>
</dbReference>
<keyword evidence="2" id="KW-1185">Reference proteome</keyword>
<dbReference type="InterPro" id="IPR052050">
    <property type="entry name" value="SecEffector_AnkRepeat"/>
</dbReference>
<accession>S4W2E8</accession>
<dbReference type="SUPFAM" id="SSF48403">
    <property type="entry name" value="Ankyrin repeat"/>
    <property type="match status" value="1"/>
</dbReference>
<dbReference type="InterPro" id="IPR002110">
    <property type="entry name" value="Ankyrin_rpt"/>
</dbReference>
<gene>
    <name evidence="1" type="ORF">psal_cds_527</name>
</gene>
<dbReference type="Gene3D" id="1.25.40.20">
    <property type="entry name" value="Ankyrin repeat-containing domain"/>
    <property type="match status" value="1"/>
</dbReference>
<proteinExistence type="predicted"/>
<organism evidence="1 2">
    <name type="scientific">Pandoravirus salinus</name>
    <dbReference type="NCBI Taxonomy" id="1349410"/>
    <lineage>
        <taxon>Viruses</taxon>
        <taxon>Pandoravirus</taxon>
    </lineage>
</organism>
<dbReference type="RefSeq" id="YP_008437426.1">
    <property type="nucleotide sequence ID" value="NC_022098.1"/>
</dbReference>
<dbReference type="Proteomes" id="UP000204584">
    <property type="component" value="Segment"/>
</dbReference>
<dbReference type="PANTHER" id="PTHR46586:SF3">
    <property type="entry name" value="ANKYRIN REPEAT-CONTAINING PROTEIN"/>
    <property type="match status" value="1"/>
</dbReference>
<dbReference type="InterPro" id="IPR036770">
    <property type="entry name" value="Ankyrin_rpt-contain_sf"/>
</dbReference>
<reference evidence="1 2" key="1">
    <citation type="journal article" date="2013" name="Science">
        <title>Pandoraviruses: amoeba viruses with genomes up to 2.5 Mb reaching that of parasitic eukaryotes.</title>
        <authorList>
            <person name="Philippe N."/>
            <person name="Legendre M."/>
            <person name="Doutre G."/>
            <person name="Coute Y."/>
            <person name="Poirot O."/>
            <person name="Lescot M."/>
            <person name="Arslan D."/>
            <person name="Seltzer V."/>
            <person name="Bertaux L."/>
            <person name="Bruley C."/>
            <person name="Garin J."/>
            <person name="Claverie J.M."/>
            <person name="Abergel C."/>
        </authorList>
    </citation>
    <scope>NUCLEOTIDE SEQUENCE [LARGE SCALE GENOMIC DNA]</scope>
</reference>
<evidence type="ECO:0000313" key="2">
    <source>
        <dbReference type="Proteomes" id="UP000204584"/>
    </source>
</evidence>
<dbReference type="GeneID" id="16606142"/>
<name>S4W2E8_9VIRU</name>
<sequence length="328" mass="35468">MTTPVPLGIGDLPNEIVCRIVDWLDDTSFCAARAAHGVFCVHSRDEIHAKRRMPRWLAGDPRRYARRGHVEAIHAWKASGHRFAAFDLYCAVTDGNAAAVTALYDECTAQRKVGDDDLVIVAVLHGHLDVVQALHECGYDDYTSEAMDLAACDGHLAIVEFLHENGTKGCTDAALSDAAQCGHLDIVRFLCANRTESDIADAIRTTVITSGCFSEVAAYLAHEYIARDLHSTDQRLGPFDLGRALCLVAEAPGHAATIDALAQLIVEDAQYWFGSAAKAAAKAGLVDTVHVLVPRCDRRQTEEIIAAATKHGHDNVVRAMLAKDGECA</sequence>
<dbReference type="KEGG" id="vg:16606142"/>
<evidence type="ECO:0000313" key="1">
    <source>
        <dbReference type="EMBL" id="AGO84355.1"/>
    </source>
</evidence>
<dbReference type="EMBL" id="KC977571">
    <property type="protein sequence ID" value="AGO84355.1"/>
    <property type="molecule type" value="Genomic_DNA"/>
</dbReference>
<dbReference type="Pfam" id="PF12796">
    <property type="entry name" value="Ank_2"/>
    <property type="match status" value="1"/>
</dbReference>